<proteinExistence type="predicted"/>
<gene>
    <name evidence="1" type="ORF">GFSPODELE1_LOCUS4100</name>
</gene>
<dbReference type="Proteomes" id="UP001497453">
    <property type="component" value="Chromosome 2"/>
</dbReference>
<organism evidence="1 2">
    <name type="scientific">Somion occarium</name>
    <dbReference type="NCBI Taxonomy" id="3059160"/>
    <lineage>
        <taxon>Eukaryota</taxon>
        <taxon>Fungi</taxon>
        <taxon>Dikarya</taxon>
        <taxon>Basidiomycota</taxon>
        <taxon>Agaricomycotina</taxon>
        <taxon>Agaricomycetes</taxon>
        <taxon>Polyporales</taxon>
        <taxon>Cerrenaceae</taxon>
        <taxon>Somion</taxon>
    </lineage>
</organism>
<keyword evidence="2" id="KW-1185">Reference proteome</keyword>
<sequence>MLLIPPRICSYLWSTVTCKTTSITYISGNPYVFVADFNQVTFRKALMNEEYVTGARTMKLMHEAGILDDPSQMFSDPVTTSLPYRWGTVRLPGNYDNVNSGGAMVSEDSNCFVYHPRLHKRSIVF</sequence>
<name>A0ABP1D3S9_9APHY</name>
<evidence type="ECO:0000313" key="2">
    <source>
        <dbReference type="Proteomes" id="UP001497453"/>
    </source>
</evidence>
<accession>A0ABP1D3S9</accession>
<protein>
    <submittedName>
        <fullName evidence="1">Uncharacterized protein</fullName>
    </submittedName>
</protein>
<reference evidence="2" key="1">
    <citation type="submission" date="2024-04" db="EMBL/GenBank/DDBJ databases">
        <authorList>
            <person name="Shaw F."/>
            <person name="Minotto A."/>
        </authorList>
    </citation>
    <scope>NUCLEOTIDE SEQUENCE [LARGE SCALE GENOMIC DNA]</scope>
</reference>
<evidence type="ECO:0000313" key="1">
    <source>
        <dbReference type="EMBL" id="CAL1702556.1"/>
    </source>
</evidence>
<dbReference type="EMBL" id="OZ037945">
    <property type="protein sequence ID" value="CAL1702556.1"/>
    <property type="molecule type" value="Genomic_DNA"/>
</dbReference>